<dbReference type="EMBL" id="SACP01000005">
    <property type="protein sequence ID" value="RVU19806.1"/>
    <property type="molecule type" value="Genomic_DNA"/>
</dbReference>
<gene>
    <name evidence="6" type="ORF">EOE48_07640</name>
</gene>
<sequence>MRTEERREHLRTALVDAAEAVIARDGLSGLKARDLAQTVGCAIGTIYTVFPDLDALILAVNLRTLLLFDATIAQVRTGSGPAGPSGRAARSAAIEDLVRLAVAYLRFAREHPTRWRALFQHRRETAPPDWYLREQGRLFRTIEGPVQVLCPRLGEAERALLARSLFSATHGLVSLGLDEKLMSLSEAVLRRQIETVVTAIGRGLIAQDSAKGQP</sequence>
<feature type="domain" description="HTH tetR-type" evidence="5">
    <location>
        <begin position="8"/>
        <end position="68"/>
    </location>
</feature>
<dbReference type="InterPro" id="IPR001647">
    <property type="entry name" value="HTH_TetR"/>
</dbReference>
<proteinExistence type="predicted"/>
<dbReference type="PANTHER" id="PTHR30055:SF234">
    <property type="entry name" value="HTH-TYPE TRANSCRIPTIONAL REGULATOR BETI"/>
    <property type="match status" value="1"/>
</dbReference>
<organism evidence="6 7">
    <name type="scientific">Methylobacterium oryzihabitans</name>
    <dbReference type="NCBI Taxonomy" id="2499852"/>
    <lineage>
        <taxon>Bacteria</taxon>
        <taxon>Pseudomonadati</taxon>
        <taxon>Pseudomonadota</taxon>
        <taxon>Alphaproteobacteria</taxon>
        <taxon>Hyphomicrobiales</taxon>
        <taxon>Methylobacteriaceae</taxon>
        <taxon>Methylobacterium</taxon>
    </lineage>
</organism>
<dbReference type="InterPro" id="IPR050109">
    <property type="entry name" value="HTH-type_TetR-like_transc_reg"/>
</dbReference>
<keyword evidence="3" id="KW-0804">Transcription</keyword>
<dbReference type="SUPFAM" id="SSF48498">
    <property type="entry name" value="Tetracyclin repressor-like, C-terminal domain"/>
    <property type="match status" value="1"/>
</dbReference>
<evidence type="ECO:0000313" key="7">
    <source>
        <dbReference type="Proteomes" id="UP000286997"/>
    </source>
</evidence>
<accession>A0A437PC23</accession>
<dbReference type="Gene3D" id="1.10.357.10">
    <property type="entry name" value="Tetracycline Repressor, domain 2"/>
    <property type="match status" value="1"/>
</dbReference>
<keyword evidence="2 4" id="KW-0238">DNA-binding</keyword>
<dbReference type="GO" id="GO:0003700">
    <property type="term" value="F:DNA-binding transcription factor activity"/>
    <property type="evidence" value="ECO:0007669"/>
    <property type="project" value="TreeGrafter"/>
</dbReference>
<reference evidence="6 7" key="1">
    <citation type="submission" date="2019-01" db="EMBL/GenBank/DDBJ databases">
        <authorList>
            <person name="Chen W.-M."/>
        </authorList>
    </citation>
    <scope>NUCLEOTIDE SEQUENCE [LARGE SCALE GENOMIC DNA]</scope>
    <source>
        <strain evidence="6 7">TER-1</strain>
    </source>
</reference>
<evidence type="ECO:0000313" key="6">
    <source>
        <dbReference type="EMBL" id="RVU19806.1"/>
    </source>
</evidence>
<comment type="caution">
    <text evidence="6">The sequence shown here is derived from an EMBL/GenBank/DDBJ whole genome shotgun (WGS) entry which is preliminary data.</text>
</comment>
<dbReference type="RefSeq" id="WP_127728190.1">
    <property type="nucleotide sequence ID" value="NZ_SACP01000005.1"/>
</dbReference>
<dbReference type="InterPro" id="IPR009057">
    <property type="entry name" value="Homeodomain-like_sf"/>
</dbReference>
<dbReference type="PROSITE" id="PS50977">
    <property type="entry name" value="HTH_TETR_2"/>
    <property type="match status" value="1"/>
</dbReference>
<protein>
    <submittedName>
        <fullName evidence="6">TetR/AcrR family transcriptional regulator</fullName>
    </submittedName>
</protein>
<dbReference type="PANTHER" id="PTHR30055">
    <property type="entry name" value="HTH-TYPE TRANSCRIPTIONAL REGULATOR RUTR"/>
    <property type="match status" value="1"/>
</dbReference>
<feature type="DNA-binding region" description="H-T-H motif" evidence="4">
    <location>
        <begin position="31"/>
        <end position="50"/>
    </location>
</feature>
<dbReference type="Pfam" id="PF13305">
    <property type="entry name" value="TetR_C_33"/>
    <property type="match status" value="1"/>
</dbReference>
<evidence type="ECO:0000256" key="4">
    <source>
        <dbReference type="PROSITE-ProRule" id="PRU00335"/>
    </source>
</evidence>
<dbReference type="GO" id="GO:0000976">
    <property type="term" value="F:transcription cis-regulatory region binding"/>
    <property type="evidence" value="ECO:0007669"/>
    <property type="project" value="TreeGrafter"/>
</dbReference>
<dbReference type="Pfam" id="PF00440">
    <property type="entry name" value="TetR_N"/>
    <property type="match status" value="1"/>
</dbReference>
<keyword evidence="1" id="KW-0805">Transcription regulation</keyword>
<name>A0A437PC23_9HYPH</name>
<evidence type="ECO:0000256" key="3">
    <source>
        <dbReference type="ARBA" id="ARBA00023163"/>
    </source>
</evidence>
<evidence type="ECO:0000259" key="5">
    <source>
        <dbReference type="PROSITE" id="PS50977"/>
    </source>
</evidence>
<dbReference type="Proteomes" id="UP000286997">
    <property type="component" value="Unassembled WGS sequence"/>
</dbReference>
<dbReference type="InterPro" id="IPR025996">
    <property type="entry name" value="MT1864/Rv1816-like_C"/>
</dbReference>
<dbReference type="SUPFAM" id="SSF46689">
    <property type="entry name" value="Homeodomain-like"/>
    <property type="match status" value="1"/>
</dbReference>
<evidence type="ECO:0000256" key="2">
    <source>
        <dbReference type="ARBA" id="ARBA00023125"/>
    </source>
</evidence>
<dbReference type="OrthoDB" id="7223515at2"/>
<keyword evidence="7" id="KW-1185">Reference proteome</keyword>
<dbReference type="InterPro" id="IPR036271">
    <property type="entry name" value="Tet_transcr_reg_TetR-rel_C_sf"/>
</dbReference>
<evidence type="ECO:0000256" key="1">
    <source>
        <dbReference type="ARBA" id="ARBA00023015"/>
    </source>
</evidence>
<dbReference type="AlphaFoldDB" id="A0A437PC23"/>